<comment type="caution">
    <text evidence="1">The sequence shown here is derived from an EMBL/GenBank/DDBJ whole genome shotgun (WGS) entry which is preliminary data.</text>
</comment>
<organism evidence="1 2">
    <name type="scientific">Escherichia coli</name>
    <dbReference type="NCBI Taxonomy" id="562"/>
    <lineage>
        <taxon>Bacteria</taxon>
        <taxon>Pseudomonadati</taxon>
        <taxon>Pseudomonadota</taxon>
        <taxon>Gammaproteobacteria</taxon>
        <taxon>Enterobacterales</taxon>
        <taxon>Enterobacteriaceae</taxon>
        <taxon>Escherichia</taxon>
    </lineage>
</organism>
<evidence type="ECO:0000313" key="1">
    <source>
        <dbReference type="EMBL" id="PNY69116.1"/>
    </source>
</evidence>
<name>A0A2K3TXS8_ECOLX</name>
<dbReference type="InterPro" id="IPR029058">
    <property type="entry name" value="AB_hydrolase_fold"/>
</dbReference>
<proteinExistence type="predicted"/>
<reference evidence="1 2" key="1">
    <citation type="submission" date="2018-01" db="EMBL/GenBank/DDBJ databases">
        <title>Draft Genomic Sequencing Of Potential Extraintestinal Pathogenic Escherichia coli B8S18 Isolated From Retail Chicken Skin.</title>
        <authorList>
            <person name="Xu A."/>
            <person name="Tilman S."/>
            <person name="Wisser-Parker K."/>
            <person name="Sheen S."/>
            <person name="Sommers C."/>
        </authorList>
    </citation>
    <scope>NUCLEOTIDE SEQUENCE [LARGE SCALE GENOMIC DNA]</scope>
    <source>
        <strain evidence="1 2">B8S18Com</strain>
    </source>
</reference>
<dbReference type="EMBL" id="PPHQ01000003">
    <property type="protein sequence ID" value="PNY69116.1"/>
    <property type="molecule type" value="Genomic_DNA"/>
</dbReference>
<dbReference type="RefSeq" id="WP_103253350.1">
    <property type="nucleotide sequence ID" value="NZ_CP172127.1"/>
</dbReference>
<sequence>MSISLKNIDFAKGPVDSLHHDYYLWRGKNIEDKRLFLVFSSRGAGPGEFSFFKTFDALNVNVLHVTPSDFSWYQKGLVGLGSDLPSAFKALSDRIDNFCIYHKIKQIICVGASMGGYGALIYGALSSRKIKTTLILFGTETILKLPYSKSSESEFDILKKFKDVRFLDYSDLDVNMIFGEFDIVDTYCALSMRHDRNFSFFSCTSASHVVPEYLNRQIGIVNFFTDFLSGGRSFIGRGHIASELYPEDISPLLFSKQFTEEYNNALLCCLKKYPSFGFAWNRLGVYLHNIGDLAGSLAALKRAFFINPDYPNTIEHLNSVRNKLKTFSFYVYLCEE</sequence>
<dbReference type="SUPFAM" id="SSF48452">
    <property type="entry name" value="TPR-like"/>
    <property type="match status" value="1"/>
</dbReference>
<protein>
    <recommendedName>
        <fullName evidence="3">Alpha/beta hydrolase</fullName>
    </recommendedName>
</protein>
<dbReference type="AlphaFoldDB" id="A0A2K3TXS8"/>
<evidence type="ECO:0000313" key="2">
    <source>
        <dbReference type="Proteomes" id="UP000236598"/>
    </source>
</evidence>
<dbReference type="SUPFAM" id="SSF53474">
    <property type="entry name" value="alpha/beta-Hydrolases"/>
    <property type="match status" value="1"/>
</dbReference>
<evidence type="ECO:0008006" key="3">
    <source>
        <dbReference type="Google" id="ProtNLM"/>
    </source>
</evidence>
<accession>A0A2K3TXS8</accession>
<gene>
    <name evidence="1" type="ORF">C2M16_05505</name>
</gene>
<dbReference type="InterPro" id="IPR011990">
    <property type="entry name" value="TPR-like_helical_dom_sf"/>
</dbReference>
<dbReference type="Proteomes" id="UP000236598">
    <property type="component" value="Unassembled WGS sequence"/>
</dbReference>
<dbReference type="Gene3D" id="1.25.40.10">
    <property type="entry name" value="Tetratricopeptide repeat domain"/>
    <property type="match status" value="1"/>
</dbReference>